<dbReference type="EMBL" id="AP025292">
    <property type="protein sequence ID" value="BDC99289.1"/>
    <property type="molecule type" value="Genomic_DNA"/>
</dbReference>
<dbReference type="Pfam" id="PF02622">
    <property type="entry name" value="DUF179"/>
    <property type="match status" value="1"/>
</dbReference>
<dbReference type="SUPFAM" id="SSF143456">
    <property type="entry name" value="VC0467-like"/>
    <property type="match status" value="1"/>
</dbReference>
<proteinExistence type="inferred from homology"/>
<protein>
    <submittedName>
        <fullName evidence="2">UPF0301 protein</fullName>
    </submittedName>
</protein>
<name>A0ABM7VEB1_9BACT</name>
<dbReference type="RefSeq" id="WP_338396710.1">
    <property type="nucleotide sequence ID" value="NZ_AP025292.1"/>
</dbReference>
<dbReference type="PANTHER" id="PTHR30327">
    <property type="entry name" value="UNCHARACTERIZED PROTEIN YQGE"/>
    <property type="match status" value="1"/>
</dbReference>
<comment type="similarity">
    <text evidence="1">Belongs to the UPF0301 (AlgH) family.</text>
</comment>
<keyword evidence="3" id="KW-1185">Reference proteome</keyword>
<sequence>MDFLSFENTLKPQSGDLLLAVPYLGDEHFERSVVLLVDHSEEETIGFTLNKPSVLSLEDVVSFHASSISLPLFIGGPVQQDTLHIIHAKEDARSAKIEVNKQIYWCADYEGLLREIEVEQGMQEQVRFFLGYSGWGKGQLEAELEGNSWIICRNVTKEMVFNVAPENLWAHILTEMGGKYKMFANYPLDPRMN</sequence>
<dbReference type="Proteomes" id="UP001354989">
    <property type="component" value="Chromosome"/>
</dbReference>
<dbReference type="InterPro" id="IPR003774">
    <property type="entry name" value="AlgH-like"/>
</dbReference>
<dbReference type="PANTHER" id="PTHR30327:SF1">
    <property type="entry name" value="UPF0301 PROTEIN YQGE"/>
    <property type="match status" value="1"/>
</dbReference>
<gene>
    <name evidence="2" type="ORF">PEPS_15700</name>
</gene>
<evidence type="ECO:0000256" key="1">
    <source>
        <dbReference type="ARBA" id="ARBA00009600"/>
    </source>
</evidence>
<organism evidence="2 3">
    <name type="scientific">Persicobacter psychrovividus</name>
    <dbReference type="NCBI Taxonomy" id="387638"/>
    <lineage>
        <taxon>Bacteria</taxon>
        <taxon>Pseudomonadati</taxon>
        <taxon>Bacteroidota</taxon>
        <taxon>Cytophagia</taxon>
        <taxon>Cytophagales</taxon>
        <taxon>Persicobacteraceae</taxon>
        <taxon>Persicobacter</taxon>
    </lineage>
</organism>
<evidence type="ECO:0000313" key="3">
    <source>
        <dbReference type="Proteomes" id="UP001354989"/>
    </source>
</evidence>
<reference evidence="2 3" key="1">
    <citation type="submission" date="2021-12" db="EMBL/GenBank/DDBJ databases">
        <title>Genome sequencing of bacteria with rrn-lacking chromosome and rrn-plasmid.</title>
        <authorList>
            <person name="Anda M."/>
            <person name="Iwasaki W."/>
        </authorList>
    </citation>
    <scope>NUCLEOTIDE SEQUENCE [LARGE SCALE GENOMIC DNA]</scope>
    <source>
        <strain evidence="2 3">NBRC 101262</strain>
    </source>
</reference>
<evidence type="ECO:0000313" key="2">
    <source>
        <dbReference type="EMBL" id="BDC99289.1"/>
    </source>
</evidence>
<dbReference type="Gene3D" id="3.40.1740.10">
    <property type="entry name" value="VC0467-like"/>
    <property type="match status" value="1"/>
</dbReference>
<accession>A0ABM7VEB1</accession>